<organism evidence="1 2">
    <name type="scientific">Lactococcus lactis subsp. cremoris</name>
    <name type="common">Streptococcus cremoris</name>
    <dbReference type="NCBI Taxonomy" id="1359"/>
    <lineage>
        <taxon>Bacteria</taxon>
        <taxon>Bacillati</taxon>
        <taxon>Bacillota</taxon>
        <taxon>Bacilli</taxon>
        <taxon>Lactobacillales</taxon>
        <taxon>Streptococcaceae</taxon>
        <taxon>Lactococcus</taxon>
    </lineage>
</organism>
<dbReference type="Proteomes" id="UP000034513">
    <property type="component" value="Unassembled WGS sequence"/>
</dbReference>
<accession>A0ABR5EI68</accession>
<protein>
    <submittedName>
        <fullName evidence="1">Uncharacterized protein</fullName>
    </submittedName>
</protein>
<gene>
    <name evidence="1" type="ORF">VN93_0755</name>
</gene>
<dbReference type="RefSeq" id="WP_014734968.1">
    <property type="nucleotide sequence ID" value="NZ_CP120475.1"/>
</dbReference>
<dbReference type="EMBL" id="LAVW01000095">
    <property type="protein sequence ID" value="KKW73934.1"/>
    <property type="molecule type" value="Genomic_DNA"/>
</dbReference>
<name>A0ABR5EI68_LACLC</name>
<proteinExistence type="predicted"/>
<reference evidence="1 2" key="1">
    <citation type="submission" date="2015-04" db="EMBL/GenBank/DDBJ databases">
        <title>Evaluation of non-dairy Lactococcus lactis with potential dairy applications reveals extensive phenotype-genotype disparity.</title>
        <authorList>
            <person name="Cavanagh D."/>
            <person name="Casey A."/>
            <person name="Altermann E."/>
            <person name="Cotter P."/>
            <person name="Fitzgerald G.F."/>
            <person name="McAuliffe O."/>
        </authorList>
    </citation>
    <scope>NUCLEOTIDE SEQUENCE [LARGE SCALE GENOMIC DNA]</scope>
    <source>
        <strain evidence="1 2">DPC6856</strain>
    </source>
</reference>
<evidence type="ECO:0000313" key="2">
    <source>
        <dbReference type="Proteomes" id="UP000034513"/>
    </source>
</evidence>
<sequence>MIKKKVTFFCGFFGFTMVKPLLDQSMKKLLASNGFVYTTLKK</sequence>
<evidence type="ECO:0000313" key="1">
    <source>
        <dbReference type="EMBL" id="KKW73934.1"/>
    </source>
</evidence>
<keyword evidence="2" id="KW-1185">Reference proteome</keyword>
<comment type="caution">
    <text evidence="1">The sequence shown here is derived from an EMBL/GenBank/DDBJ whole genome shotgun (WGS) entry which is preliminary data.</text>
</comment>